<dbReference type="AlphaFoldDB" id="A0AAD9DBB3"/>
<feature type="compositionally biased region" description="Basic and acidic residues" evidence="1">
    <location>
        <begin position="523"/>
        <end position="542"/>
    </location>
</feature>
<evidence type="ECO:0000313" key="4">
    <source>
        <dbReference type="Proteomes" id="UP001224775"/>
    </source>
</evidence>
<proteinExistence type="predicted"/>
<dbReference type="PANTHER" id="PTHR44329:SF214">
    <property type="entry name" value="PROTEIN KINASE DOMAIN-CONTAINING PROTEIN"/>
    <property type="match status" value="1"/>
</dbReference>
<sequence>MGAGTCRTAQYTNVGIVCSGRSDLILGKTAGLSSGSEALNAKIQHNLYDTQQWQVVVAMTTKQLTGGRYCAGRMLKLKVLLPGAVITCLLVFEFHTSWKVSKKYGAHVNDSSFEAPHEQKSDRAGLRPSRPRKVYPRALSIDPLDGDDDDNNNNAAPVPYTKKFEHNSVPRNPPQITPSWFEPNAADFVGGYDENVCEPMYEWQLESFPNCNKFHELDLSTMRFVNSGGSRSAFELKEEFDGISNKFIYKSVKFYREISPRGQEEQRKDGLLLERMSSSPFIPDIHGYCSLAVMMDFMPEGSMHDYIKGARLAGGSTLSPVDRLKIVIQIAGSVAALHSIDNTEQPSFFHNDLCCHQYLFQDGIFKLNDFNYARPIYMNKNKNERCTMNGGFGMSMWSARSLEEHQMGLGYTHYKAPVPDKIDVWMMGNIMHIIMTDLYIFEEPENLEWRVAGQRMIQGKRTEIPEHIRNSNDPSYVAMMKALDMTWTYEWSERPSARSITDYLMGELRKITGEEDPDLRVTLPERDPKQKNTESDYDYHND</sequence>
<organism evidence="3 4">
    <name type="scientific">Skeletonema marinoi</name>
    <dbReference type="NCBI Taxonomy" id="267567"/>
    <lineage>
        <taxon>Eukaryota</taxon>
        <taxon>Sar</taxon>
        <taxon>Stramenopiles</taxon>
        <taxon>Ochrophyta</taxon>
        <taxon>Bacillariophyta</taxon>
        <taxon>Coscinodiscophyceae</taxon>
        <taxon>Thalassiosirophycidae</taxon>
        <taxon>Thalassiosirales</taxon>
        <taxon>Skeletonemataceae</taxon>
        <taxon>Skeletonema</taxon>
        <taxon>Skeletonema marinoi-dohrnii complex</taxon>
    </lineage>
</organism>
<keyword evidence="3" id="KW-0808">Transferase</keyword>
<accession>A0AAD9DBB3</accession>
<feature type="domain" description="Protein kinase" evidence="2">
    <location>
        <begin position="219"/>
        <end position="504"/>
    </location>
</feature>
<feature type="compositionally biased region" description="Basic and acidic residues" evidence="1">
    <location>
        <begin position="115"/>
        <end position="125"/>
    </location>
</feature>
<protein>
    <submittedName>
        <fullName evidence="3">Protein tyrosine kinase</fullName>
        <ecNumber evidence="3">2.7.10.-</ecNumber>
    </submittedName>
</protein>
<name>A0AAD9DBB3_9STRA</name>
<feature type="region of interest" description="Disordered" evidence="1">
    <location>
        <begin position="515"/>
        <end position="542"/>
    </location>
</feature>
<comment type="caution">
    <text evidence="3">The sequence shown here is derived from an EMBL/GenBank/DDBJ whole genome shotgun (WGS) entry which is preliminary data.</text>
</comment>
<dbReference type="Pfam" id="PF07714">
    <property type="entry name" value="PK_Tyr_Ser-Thr"/>
    <property type="match status" value="1"/>
</dbReference>
<dbReference type="InterPro" id="IPR051681">
    <property type="entry name" value="Ser/Thr_Kinases-Pseudokinases"/>
</dbReference>
<dbReference type="PROSITE" id="PS50011">
    <property type="entry name" value="PROTEIN_KINASE_DOM"/>
    <property type="match status" value="1"/>
</dbReference>
<gene>
    <name evidence="3" type="ORF">QTG54_010073</name>
</gene>
<dbReference type="InterPro" id="IPR011009">
    <property type="entry name" value="Kinase-like_dom_sf"/>
</dbReference>
<feature type="region of interest" description="Disordered" evidence="1">
    <location>
        <begin position="112"/>
        <end position="132"/>
    </location>
</feature>
<dbReference type="EMBL" id="JATAAI010000018">
    <property type="protein sequence ID" value="KAK1739530.1"/>
    <property type="molecule type" value="Genomic_DNA"/>
</dbReference>
<dbReference type="PANTHER" id="PTHR44329">
    <property type="entry name" value="SERINE/THREONINE-PROTEIN KINASE TNNI3K-RELATED"/>
    <property type="match status" value="1"/>
</dbReference>
<dbReference type="GO" id="GO:0004674">
    <property type="term" value="F:protein serine/threonine kinase activity"/>
    <property type="evidence" value="ECO:0007669"/>
    <property type="project" value="TreeGrafter"/>
</dbReference>
<dbReference type="InterPro" id="IPR000719">
    <property type="entry name" value="Prot_kinase_dom"/>
</dbReference>
<dbReference type="Proteomes" id="UP001224775">
    <property type="component" value="Unassembled WGS sequence"/>
</dbReference>
<dbReference type="Gene3D" id="1.10.510.10">
    <property type="entry name" value="Transferase(Phosphotransferase) domain 1"/>
    <property type="match status" value="1"/>
</dbReference>
<dbReference type="EC" id="2.7.10.-" evidence="3"/>
<dbReference type="InterPro" id="IPR001245">
    <property type="entry name" value="Ser-Thr/Tyr_kinase_cat_dom"/>
</dbReference>
<keyword evidence="3" id="KW-0418">Kinase</keyword>
<feature type="region of interest" description="Disordered" evidence="1">
    <location>
        <begin position="137"/>
        <end position="156"/>
    </location>
</feature>
<evidence type="ECO:0000313" key="3">
    <source>
        <dbReference type="EMBL" id="KAK1739530.1"/>
    </source>
</evidence>
<evidence type="ECO:0000256" key="1">
    <source>
        <dbReference type="SAM" id="MobiDB-lite"/>
    </source>
</evidence>
<dbReference type="SMART" id="SM00220">
    <property type="entry name" value="S_TKc"/>
    <property type="match status" value="1"/>
</dbReference>
<dbReference type="SUPFAM" id="SSF56112">
    <property type="entry name" value="Protein kinase-like (PK-like)"/>
    <property type="match status" value="1"/>
</dbReference>
<reference evidence="3" key="1">
    <citation type="submission" date="2023-06" db="EMBL/GenBank/DDBJ databases">
        <title>Survivors Of The Sea: Transcriptome response of Skeletonema marinoi to long-term dormancy.</title>
        <authorList>
            <person name="Pinder M.I.M."/>
            <person name="Kourtchenko O."/>
            <person name="Robertson E.K."/>
            <person name="Larsson T."/>
            <person name="Maumus F."/>
            <person name="Osuna-Cruz C.M."/>
            <person name="Vancaester E."/>
            <person name="Stenow R."/>
            <person name="Vandepoele K."/>
            <person name="Ploug H."/>
            <person name="Bruchert V."/>
            <person name="Godhe A."/>
            <person name="Topel M."/>
        </authorList>
    </citation>
    <scope>NUCLEOTIDE SEQUENCE</scope>
    <source>
        <strain evidence="3">R05AC</strain>
    </source>
</reference>
<dbReference type="GO" id="GO:0005524">
    <property type="term" value="F:ATP binding"/>
    <property type="evidence" value="ECO:0007669"/>
    <property type="project" value="InterPro"/>
</dbReference>
<evidence type="ECO:0000259" key="2">
    <source>
        <dbReference type="PROSITE" id="PS50011"/>
    </source>
</evidence>
<keyword evidence="4" id="KW-1185">Reference proteome</keyword>